<dbReference type="GO" id="GO:0009244">
    <property type="term" value="P:lipopolysaccharide core region biosynthetic process"/>
    <property type="evidence" value="ECO:0007669"/>
    <property type="project" value="UniProtKB-UniRule"/>
</dbReference>
<keyword evidence="8" id="KW-0472">Membrane</keyword>
<keyword evidence="8" id="KW-0448">Lipopolysaccharide biosynthesis</keyword>
<keyword evidence="8" id="KW-1003">Cell membrane</keyword>
<dbReference type="Gene3D" id="3.40.50.11720">
    <property type="entry name" value="3-Deoxy-D-manno-octulosonic-acid transferase, N-terminal domain"/>
    <property type="match status" value="1"/>
</dbReference>
<comment type="catalytic activity">
    <reaction evidence="6 8">
        <text>lipid IVA (E. coli) + CMP-3-deoxy-beta-D-manno-octulosonate = alpha-Kdo-(2-&gt;6)-lipid IVA (E. coli) + CMP + H(+)</text>
        <dbReference type="Rhea" id="RHEA:28066"/>
        <dbReference type="ChEBI" id="CHEBI:15378"/>
        <dbReference type="ChEBI" id="CHEBI:58603"/>
        <dbReference type="ChEBI" id="CHEBI:60364"/>
        <dbReference type="ChEBI" id="CHEBI:60377"/>
        <dbReference type="ChEBI" id="CHEBI:85987"/>
        <dbReference type="EC" id="2.4.99.12"/>
    </reaction>
</comment>
<evidence type="ECO:0000313" key="11">
    <source>
        <dbReference type="Proteomes" id="UP000321168"/>
    </source>
</evidence>
<proteinExistence type="inferred from homology"/>
<feature type="domain" description="3-deoxy-D-manno-octulosonic-acid transferase N-terminal" evidence="9">
    <location>
        <begin position="44"/>
        <end position="204"/>
    </location>
</feature>
<evidence type="ECO:0000259" key="9">
    <source>
        <dbReference type="Pfam" id="PF04413"/>
    </source>
</evidence>
<dbReference type="PANTHER" id="PTHR42755">
    <property type="entry name" value="3-DEOXY-MANNO-OCTULOSONATE CYTIDYLYLTRANSFERASE"/>
    <property type="match status" value="1"/>
</dbReference>
<dbReference type="AlphaFoldDB" id="A0A5C6VEU3"/>
<accession>A0A5C6VEU3</accession>
<comment type="subcellular location">
    <subcellularLocation>
        <location evidence="8">Cell membrane</location>
    </subcellularLocation>
</comment>
<evidence type="ECO:0000256" key="7">
    <source>
        <dbReference type="PIRSR" id="PIRSR639901-1"/>
    </source>
</evidence>
<dbReference type="EMBL" id="VORB01000003">
    <property type="protein sequence ID" value="TXC81698.1"/>
    <property type="molecule type" value="Genomic_DNA"/>
</dbReference>
<comment type="similarity">
    <text evidence="8">Belongs to the glycosyltransferase group 1 family.</text>
</comment>
<evidence type="ECO:0000256" key="3">
    <source>
        <dbReference type="ARBA" id="ARBA00019077"/>
    </source>
</evidence>
<dbReference type="GO" id="GO:0005886">
    <property type="term" value="C:plasma membrane"/>
    <property type="evidence" value="ECO:0007669"/>
    <property type="project" value="UniProtKB-SubCell"/>
</dbReference>
<dbReference type="InterPro" id="IPR039901">
    <property type="entry name" value="Kdotransferase"/>
</dbReference>
<protein>
    <recommendedName>
        <fullName evidence="3 8">3-deoxy-D-manno-octulosonic acid transferase</fullName>
        <shortName evidence="8">Kdo transferase</shortName>
        <ecNumber evidence="2 8">2.4.99.12</ecNumber>
    </recommendedName>
    <alternativeName>
        <fullName evidence="5 8">Lipid IV(A) 3-deoxy-D-manno-octulosonic acid transferase</fullName>
    </alternativeName>
</protein>
<dbReference type="PANTHER" id="PTHR42755:SF1">
    <property type="entry name" value="3-DEOXY-D-MANNO-OCTULOSONIC ACID TRANSFERASE, MITOCHONDRIAL-RELATED"/>
    <property type="match status" value="1"/>
</dbReference>
<dbReference type="EC" id="2.4.99.12" evidence="2 8"/>
<evidence type="ECO:0000256" key="6">
    <source>
        <dbReference type="ARBA" id="ARBA00049183"/>
    </source>
</evidence>
<evidence type="ECO:0000256" key="2">
    <source>
        <dbReference type="ARBA" id="ARBA00012621"/>
    </source>
</evidence>
<name>A0A5C6VEU3_9FLAO</name>
<dbReference type="InterPro" id="IPR007507">
    <property type="entry name" value="Glycos_transf_N"/>
</dbReference>
<evidence type="ECO:0000256" key="5">
    <source>
        <dbReference type="ARBA" id="ARBA00031445"/>
    </source>
</evidence>
<comment type="pathway">
    <text evidence="1 8">Bacterial outer membrane biogenesis; LPS core biosynthesis.</text>
</comment>
<sequence length="403" mass="46154">MQILHHIAVCLYGFAIRLVSPFNSKARTWIHGRKNQFPKIAATAKQGNPAIFHCASLGEYEQAVPLIKEYHTAHPDTPIWVSFFSPSGFENAKLLPCITFKFYLPLDTTGNAKKLLKAVRPVVFVFVKYDIWPNLISILSKENIPFHLVAAHFKAKQIYFKPWGGYYRQTLRRFNSIGVQFKENLKLIDKIYEKPYHMGDTRFEQVLSTANTKWEDEYIAEFSKNSFTIIFGSCWEPELEILSNFVKNNPNHSFKFIIAPHRVDPEFIKYIQQKLGNVINIHSKQSDWESNLLLIDSIGILKYAYRYADFAFVGGGFRNKVHNILEPLAYGIPVATGPKHSDYPEVKSANHQGVHFEISNATEFSSLTSKKEELKQLKPFCTDWIIDNTGGAVKAMSRIAVLK</sequence>
<dbReference type="RefSeq" id="WP_147013659.1">
    <property type="nucleotide sequence ID" value="NZ_VORB01000003.1"/>
</dbReference>
<dbReference type="GO" id="GO:0009245">
    <property type="term" value="P:lipid A biosynthetic process"/>
    <property type="evidence" value="ECO:0007669"/>
    <property type="project" value="TreeGrafter"/>
</dbReference>
<evidence type="ECO:0000256" key="1">
    <source>
        <dbReference type="ARBA" id="ARBA00004713"/>
    </source>
</evidence>
<reference evidence="10 11" key="1">
    <citation type="submission" date="2019-08" db="EMBL/GenBank/DDBJ databases">
        <title>Genome of Luteibaculum oceani JCM 18817.</title>
        <authorList>
            <person name="Bowman J.P."/>
        </authorList>
    </citation>
    <scope>NUCLEOTIDE SEQUENCE [LARGE SCALE GENOMIC DNA]</scope>
    <source>
        <strain evidence="10 11">JCM 18817</strain>
    </source>
</reference>
<keyword evidence="11" id="KW-1185">Reference proteome</keyword>
<gene>
    <name evidence="10" type="ORF">FRX97_04055</name>
</gene>
<organism evidence="10 11">
    <name type="scientific">Luteibaculum oceani</name>
    <dbReference type="NCBI Taxonomy" id="1294296"/>
    <lineage>
        <taxon>Bacteria</taxon>
        <taxon>Pseudomonadati</taxon>
        <taxon>Bacteroidota</taxon>
        <taxon>Flavobacteriia</taxon>
        <taxon>Flavobacteriales</taxon>
        <taxon>Luteibaculaceae</taxon>
        <taxon>Luteibaculum</taxon>
    </lineage>
</organism>
<dbReference type="Pfam" id="PF04413">
    <property type="entry name" value="Glycos_transf_N"/>
    <property type="match status" value="1"/>
</dbReference>
<dbReference type="OrthoDB" id="9789797at2"/>
<dbReference type="Gene3D" id="3.40.50.2000">
    <property type="entry name" value="Glycogen Phosphorylase B"/>
    <property type="match status" value="1"/>
</dbReference>
<dbReference type="InterPro" id="IPR038107">
    <property type="entry name" value="Glycos_transf_N_sf"/>
</dbReference>
<dbReference type="SUPFAM" id="SSF53756">
    <property type="entry name" value="UDP-Glycosyltransferase/glycogen phosphorylase"/>
    <property type="match status" value="1"/>
</dbReference>
<dbReference type="Proteomes" id="UP000321168">
    <property type="component" value="Unassembled WGS sequence"/>
</dbReference>
<comment type="caution">
    <text evidence="10">The sequence shown here is derived from an EMBL/GenBank/DDBJ whole genome shotgun (WGS) entry which is preliminary data.</text>
</comment>
<keyword evidence="4 8" id="KW-0808">Transferase</keyword>
<comment type="function">
    <text evidence="8">Involved in lipopolysaccharide (LPS) biosynthesis. Catalyzes the transfer of 3-deoxy-D-manno-octulosonate (Kdo) residue(s) from CMP-Kdo to lipid IV(A), the tetraacyldisaccharide-1,4'-bisphosphate precursor of lipid A.</text>
</comment>
<dbReference type="UniPathway" id="UPA00958"/>
<feature type="active site" description="Proton acceptor" evidence="7">
    <location>
        <position position="59"/>
    </location>
</feature>
<evidence type="ECO:0000256" key="8">
    <source>
        <dbReference type="RuleBase" id="RU365103"/>
    </source>
</evidence>
<dbReference type="GO" id="GO:0043842">
    <property type="term" value="F:Kdo transferase activity"/>
    <property type="evidence" value="ECO:0007669"/>
    <property type="project" value="UniProtKB-EC"/>
</dbReference>
<evidence type="ECO:0000256" key="4">
    <source>
        <dbReference type="ARBA" id="ARBA00022679"/>
    </source>
</evidence>
<evidence type="ECO:0000313" key="10">
    <source>
        <dbReference type="EMBL" id="TXC81698.1"/>
    </source>
</evidence>